<gene>
    <name evidence="1" type="ORF">Ahy_B02g058981</name>
</gene>
<sequence>MQISGRVREKLQHAGSYVLPTARGGVIVTWRSLLAW</sequence>
<dbReference type="AlphaFoldDB" id="A0A445AFX0"/>
<organism evidence="1 2">
    <name type="scientific">Arachis hypogaea</name>
    <name type="common">Peanut</name>
    <dbReference type="NCBI Taxonomy" id="3818"/>
    <lineage>
        <taxon>Eukaryota</taxon>
        <taxon>Viridiplantae</taxon>
        <taxon>Streptophyta</taxon>
        <taxon>Embryophyta</taxon>
        <taxon>Tracheophyta</taxon>
        <taxon>Spermatophyta</taxon>
        <taxon>Magnoliopsida</taxon>
        <taxon>eudicotyledons</taxon>
        <taxon>Gunneridae</taxon>
        <taxon>Pentapetalae</taxon>
        <taxon>rosids</taxon>
        <taxon>fabids</taxon>
        <taxon>Fabales</taxon>
        <taxon>Fabaceae</taxon>
        <taxon>Papilionoideae</taxon>
        <taxon>50 kb inversion clade</taxon>
        <taxon>dalbergioids sensu lato</taxon>
        <taxon>Dalbergieae</taxon>
        <taxon>Pterocarpus clade</taxon>
        <taxon>Arachis</taxon>
    </lineage>
</organism>
<name>A0A445AFX0_ARAHY</name>
<evidence type="ECO:0000313" key="1">
    <source>
        <dbReference type="EMBL" id="RYR25294.1"/>
    </source>
</evidence>
<proteinExistence type="predicted"/>
<dbReference type="EMBL" id="SDMP01000012">
    <property type="protein sequence ID" value="RYR25294.1"/>
    <property type="molecule type" value="Genomic_DNA"/>
</dbReference>
<reference evidence="1 2" key="1">
    <citation type="submission" date="2019-01" db="EMBL/GenBank/DDBJ databases">
        <title>Sequencing of cultivated peanut Arachis hypogaea provides insights into genome evolution and oil improvement.</title>
        <authorList>
            <person name="Chen X."/>
        </authorList>
    </citation>
    <scope>NUCLEOTIDE SEQUENCE [LARGE SCALE GENOMIC DNA]</scope>
    <source>
        <strain evidence="2">cv. Fuhuasheng</strain>
        <tissue evidence="1">Leaves</tissue>
    </source>
</reference>
<dbReference type="Proteomes" id="UP000289738">
    <property type="component" value="Chromosome B02"/>
</dbReference>
<comment type="caution">
    <text evidence="1">The sequence shown here is derived from an EMBL/GenBank/DDBJ whole genome shotgun (WGS) entry which is preliminary data.</text>
</comment>
<accession>A0A445AFX0</accession>
<evidence type="ECO:0000313" key="2">
    <source>
        <dbReference type="Proteomes" id="UP000289738"/>
    </source>
</evidence>
<protein>
    <submittedName>
        <fullName evidence="1">Uncharacterized protein</fullName>
    </submittedName>
</protein>
<keyword evidence="2" id="KW-1185">Reference proteome</keyword>